<feature type="chain" id="PRO_5047116427" description="DUF3298 domain-containing protein" evidence="1">
    <location>
        <begin position="23"/>
        <end position="266"/>
    </location>
</feature>
<feature type="signal peptide" evidence="1">
    <location>
        <begin position="1"/>
        <end position="22"/>
    </location>
</feature>
<dbReference type="RefSeq" id="WP_282235826.1">
    <property type="nucleotide sequence ID" value="NZ_CP035631.1"/>
</dbReference>
<evidence type="ECO:0000313" key="3">
    <source>
        <dbReference type="Proteomes" id="UP001321526"/>
    </source>
</evidence>
<protein>
    <recommendedName>
        <fullName evidence="4">DUF3298 domain-containing protein</fullName>
    </recommendedName>
</protein>
<evidence type="ECO:0000256" key="1">
    <source>
        <dbReference type="SAM" id="SignalP"/>
    </source>
</evidence>
<organism evidence="2 3">
    <name type="scientific">Salinicola endophyticus</name>
    <dbReference type="NCBI Taxonomy" id="1949083"/>
    <lineage>
        <taxon>Bacteria</taxon>
        <taxon>Pseudomonadati</taxon>
        <taxon>Pseudomonadota</taxon>
        <taxon>Gammaproteobacteria</taxon>
        <taxon>Oceanospirillales</taxon>
        <taxon>Halomonadaceae</taxon>
        <taxon>Salinicola</taxon>
    </lineage>
</organism>
<gene>
    <name evidence="2" type="ORF">EVC62_04280</name>
</gene>
<name>A0ABY8FGP1_9GAMM</name>
<dbReference type="EMBL" id="CP035631">
    <property type="protein sequence ID" value="WFF40778.1"/>
    <property type="molecule type" value="Genomic_DNA"/>
</dbReference>
<reference evidence="2 3" key="1">
    <citation type="submission" date="2019-01" db="EMBL/GenBank/DDBJ databases">
        <title>Genome sequence of Salinicola endophyticus REST5.</title>
        <authorList>
            <person name="Nascimento F.X."/>
        </authorList>
    </citation>
    <scope>NUCLEOTIDE SEQUENCE [LARGE SCALE GENOMIC DNA]</scope>
    <source>
        <strain evidence="2 3">REST5</strain>
    </source>
</reference>
<accession>A0ABY8FGP1</accession>
<evidence type="ECO:0008006" key="4">
    <source>
        <dbReference type="Google" id="ProtNLM"/>
    </source>
</evidence>
<evidence type="ECO:0000313" key="2">
    <source>
        <dbReference type="EMBL" id="WFF40778.1"/>
    </source>
</evidence>
<proteinExistence type="predicted"/>
<keyword evidence="3" id="KW-1185">Reference proteome</keyword>
<sequence>MARTAAGLTALALLCLAPSAGAASTPYGNACQLLGQCGAPDTAWGESLHLGMPMASARATYQAFLQDYRESQAPGATLYETPPQAAASDAPAALSYSLYATPLSPEEEAAPSLRRQRHPLYKANLLGDADGDMIELSITRRYGDPEAGSMAALADAPLLEAARKDDAEQFGPPTCQTDTLQLWLFDKNAAPIPAAQAASADCKRLSTMALVPYMPSDETTAVMADVGAFITAIYYPAPDDAGHFRLSSDSLIVGDYAALKQKAGRR</sequence>
<dbReference type="Proteomes" id="UP001321526">
    <property type="component" value="Chromosome"/>
</dbReference>
<keyword evidence="1" id="KW-0732">Signal</keyword>